<organism evidence="3 4">
    <name type="scientific">Punica granatum</name>
    <name type="common">Pomegranate</name>
    <dbReference type="NCBI Taxonomy" id="22663"/>
    <lineage>
        <taxon>Eukaryota</taxon>
        <taxon>Viridiplantae</taxon>
        <taxon>Streptophyta</taxon>
        <taxon>Embryophyta</taxon>
        <taxon>Tracheophyta</taxon>
        <taxon>Spermatophyta</taxon>
        <taxon>Magnoliopsida</taxon>
        <taxon>eudicotyledons</taxon>
        <taxon>Gunneridae</taxon>
        <taxon>Pentapetalae</taxon>
        <taxon>rosids</taxon>
        <taxon>malvids</taxon>
        <taxon>Myrtales</taxon>
        <taxon>Lythraceae</taxon>
        <taxon>Punica</taxon>
    </lineage>
</organism>
<feature type="coiled-coil region" evidence="1">
    <location>
        <begin position="184"/>
        <end position="270"/>
    </location>
</feature>
<evidence type="ECO:0000313" key="3">
    <source>
        <dbReference type="EMBL" id="PKI67414.1"/>
    </source>
</evidence>
<comment type="caution">
    <text evidence="3">The sequence shown here is derived from an EMBL/GenBank/DDBJ whole genome shotgun (WGS) entry which is preliminary data.</text>
</comment>
<dbReference type="AlphaFoldDB" id="A0A2I0KFY0"/>
<name>A0A2I0KFY0_PUNGR</name>
<proteinExistence type="predicted"/>
<evidence type="ECO:0000313" key="4">
    <source>
        <dbReference type="Proteomes" id="UP000233551"/>
    </source>
</evidence>
<evidence type="ECO:0000256" key="2">
    <source>
        <dbReference type="SAM" id="MobiDB-lite"/>
    </source>
</evidence>
<sequence>MHIHLCRGAFFSIGEEGMLNQDDDSHLFSPHRSSTSTGDDEMIVNPEQIKASLRWSLHARMAEVADFYKIPPTQIVASSQPWKRKRSTKSSSREGYMRVAFRKEEEEEAGKLEFTPSTNKEEKSESVMVATKLLRFSVLPDAVLGNIDSEDREDLSIYLLVEALRHKSGEYQLIEQYYHDGLARKGLRGEVMALKDEVVDLKKEIKSEKLSKDMAKLNKELEEQKALLEDVGKEMAQLDKALKEKDEERLKALEEARKDKDEEVNLLKSEFNKRLHREGMKTCYQCLQATKSGLLARDPEYPWHDIELFDVVPDLDKSPSEESILPRLAEAIPPPSESQEGDPLSSC</sequence>
<accession>A0A2I0KFY0</accession>
<keyword evidence="4" id="KW-1185">Reference proteome</keyword>
<dbReference type="Proteomes" id="UP000233551">
    <property type="component" value="Unassembled WGS sequence"/>
</dbReference>
<feature type="region of interest" description="Disordered" evidence="2">
    <location>
        <begin position="317"/>
        <end position="347"/>
    </location>
</feature>
<evidence type="ECO:0000256" key="1">
    <source>
        <dbReference type="SAM" id="Coils"/>
    </source>
</evidence>
<keyword evidence="1" id="KW-0175">Coiled coil</keyword>
<dbReference type="EMBL" id="PGOL01000604">
    <property type="protein sequence ID" value="PKI67414.1"/>
    <property type="molecule type" value="Genomic_DNA"/>
</dbReference>
<gene>
    <name evidence="3" type="ORF">CRG98_012199</name>
</gene>
<reference evidence="3 4" key="1">
    <citation type="submission" date="2017-11" db="EMBL/GenBank/DDBJ databases">
        <title>De-novo sequencing of pomegranate (Punica granatum L.) genome.</title>
        <authorList>
            <person name="Akparov Z."/>
            <person name="Amiraslanov A."/>
            <person name="Hajiyeva S."/>
            <person name="Abbasov M."/>
            <person name="Kaur K."/>
            <person name="Hamwieh A."/>
            <person name="Solovyev V."/>
            <person name="Salamov A."/>
            <person name="Braich B."/>
            <person name="Kosarev P."/>
            <person name="Mahmoud A."/>
            <person name="Hajiyev E."/>
            <person name="Babayeva S."/>
            <person name="Izzatullayeva V."/>
            <person name="Mammadov A."/>
            <person name="Mammadov A."/>
            <person name="Sharifova S."/>
            <person name="Ojaghi J."/>
            <person name="Eynullazada K."/>
            <person name="Bayramov B."/>
            <person name="Abdulazimova A."/>
            <person name="Shahmuradov I."/>
        </authorList>
    </citation>
    <scope>NUCLEOTIDE SEQUENCE [LARGE SCALE GENOMIC DNA]</scope>
    <source>
        <strain evidence="4">cv. AG2017</strain>
        <tissue evidence="3">Leaf</tissue>
    </source>
</reference>
<protein>
    <submittedName>
        <fullName evidence="3">Uncharacterized protein</fullName>
    </submittedName>
</protein>